<sequence length="519" mass="59943">MNAIVGALVEPELAGGGARPISQGSEWTFELIQSYDEAISKVAAEYGLDTYPNQIEVITSEQMLDAYASAGLPIGYPHWSYGKEFIRNEQYYRRGMQGLAYEIVINSNPCIAYLMEENSMTMQALVIAHACYGHNSFFKGNYLFRQWTDADGVLDYLVFARKYVMSCEDRYGIDAVEALLDSCHALSHHGVDRYKRPTPMSFKEEAARQAERQEHARLQYNDLWRTLPRLEADRDTHTDAGVFPPEPEENLLYFIEKYSPKLAPWQKELVRIVRKIAQYFYPQTQTKVMNEGWATFWHYTILNRLHEKGLVNDGFMMEFLQSHTNVVSQRGFDERGYGGINPYALGFAMMTDIRRICEAPTPEDRKWFPDIAGSDWGKTLDFAMRNFKDESFISQYLSPRLIREFRFFAISDHQANPKLEVAAIHNDEGYRDIRRLLAAQHNRDNQVPDIQVVRFNRDSDRSLVLRHLKSRGRPLAGDDAEQVMKHLARLWGFKVRLEETEPDGTVSSYREQEAPAMTS</sequence>
<evidence type="ECO:0000313" key="3">
    <source>
        <dbReference type="EMBL" id="CAB3700020.1"/>
    </source>
</evidence>
<dbReference type="Pfam" id="PF04293">
    <property type="entry name" value="SpoVR"/>
    <property type="match status" value="1"/>
</dbReference>
<dbReference type="InterPro" id="IPR056174">
    <property type="entry name" value="SpoVR_N"/>
</dbReference>
<reference evidence="3 4" key="1">
    <citation type="submission" date="2020-04" db="EMBL/GenBank/DDBJ databases">
        <authorList>
            <person name="De Canck E."/>
        </authorList>
    </citation>
    <scope>NUCLEOTIDE SEQUENCE [LARGE SCALE GENOMIC DNA]</scope>
    <source>
        <strain evidence="3 4">LMG 3431</strain>
    </source>
</reference>
<dbReference type="Pfam" id="PF24755">
    <property type="entry name" value="SpoVR_C"/>
    <property type="match status" value="1"/>
</dbReference>
<evidence type="ECO:0000313" key="4">
    <source>
        <dbReference type="Proteomes" id="UP000494108"/>
    </source>
</evidence>
<dbReference type="AlphaFoldDB" id="A0A6S7A3J4"/>
<keyword evidence="4" id="KW-1185">Reference proteome</keyword>
<dbReference type="PANTHER" id="PTHR30029">
    <property type="entry name" value="STAGE V SPORULATION PROTEIN R"/>
    <property type="match status" value="1"/>
</dbReference>
<dbReference type="InterPro" id="IPR057008">
    <property type="entry name" value="SpoVR-like_C"/>
</dbReference>
<dbReference type="EMBL" id="CADIJX010000010">
    <property type="protein sequence ID" value="CAB3700020.1"/>
    <property type="molecule type" value="Genomic_DNA"/>
</dbReference>
<dbReference type="RefSeq" id="WP_175177610.1">
    <property type="nucleotide sequence ID" value="NZ_CADIJX010000010.1"/>
</dbReference>
<dbReference type="InterPro" id="IPR057270">
    <property type="entry name" value="Ycgb-like"/>
</dbReference>
<dbReference type="NCBIfam" id="NF008737">
    <property type="entry name" value="PRK11767.1"/>
    <property type="match status" value="1"/>
</dbReference>
<proteinExistence type="predicted"/>
<protein>
    <recommendedName>
        <fullName evidence="5">SpoVR family protein</fullName>
    </recommendedName>
</protein>
<dbReference type="PANTHER" id="PTHR30029:SF2">
    <property type="entry name" value="STAGE V SPORULATION PROTEIN R"/>
    <property type="match status" value="1"/>
</dbReference>
<evidence type="ECO:0000259" key="2">
    <source>
        <dbReference type="Pfam" id="PF24755"/>
    </source>
</evidence>
<name>A0A6S7A3J4_9BURK</name>
<feature type="domain" description="SpoVR protein-like N-terminal" evidence="1">
    <location>
        <begin position="26"/>
        <end position="443"/>
    </location>
</feature>
<organism evidence="3 4">
    <name type="scientific">Achromobacter pestifer</name>
    <dbReference type="NCBI Taxonomy" id="1353889"/>
    <lineage>
        <taxon>Bacteria</taxon>
        <taxon>Pseudomonadati</taxon>
        <taxon>Pseudomonadota</taxon>
        <taxon>Betaproteobacteria</taxon>
        <taxon>Burkholderiales</taxon>
        <taxon>Alcaligenaceae</taxon>
        <taxon>Achromobacter</taxon>
    </lineage>
</organism>
<gene>
    <name evidence="3" type="ORF">LMG3431_05359</name>
</gene>
<accession>A0A6S7A3J4</accession>
<evidence type="ECO:0000259" key="1">
    <source>
        <dbReference type="Pfam" id="PF04293"/>
    </source>
</evidence>
<dbReference type="InterPro" id="IPR007390">
    <property type="entry name" value="Spore_V_R"/>
</dbReference>
<feature type="domain" description="SpoVR-like C-terminal" evidence="2">
    <location>
        <begin position="448"/>
        <end position="501"/>
    </location>
</feature>
<dbReference type="Proteomes" id="UP000494108">
    <property type="component" value="Unassembled WGS sequence"/>
</dbReference>
<evidence type="ECO:0008006" key="5">
    <source>
        <dbReference type="Google" id="ProtNLM"/>
    </source>
</evidence>